<evidence type="ECO:0000256" key="15">
    <source>
        <dbReference type="SAM" id="Phobius"/>
    </source>
</evidence>
<organism evidence="16 17">
    <name type="scientific">Hibiscus sabdariffa</name>
    <name type="common">roselle</name>
    <dbReference type="NCBI Taxonomy" id="183260"/>
    <lineage>
        <taxon>Eukaryota</taxon>
        <taxon>Viridiplantae</taxon>
        <taxon>Streptophyta</taxon>
        <taxon>Embryophyta</taxon>
        <taxon>Tracheophyta</taxon>
        <taxon>Spermatophyta</taxon>
        <taxon>Magnoliopsida</taxon>
        <taxon>eudicotyledons</taxon>
        <taxon>Gunneridae</taxon>
        <taxon>Pentapetalae</taxon>
        <taxon>rosids</taxon>
        <taxon>malvids</taxon>
        <taxon>Malvales</taxon>
        <taxon>Malvaceae</taxon>
        <taxon>Malvoideae</taxon>
        <taxon>Hibiscus</taxon>
    </lineage>
</organism>
<evidence type="ECO:0000256" key="4">
    <source>
        <dbReference type="ARBA" id="ARBA00022676"/>
    </source>
</evidence>
<proteinExistence type="inferred from homology"/>
<keyword evidence="5" id="KW-0808">Transferase</keyword>
<evidence type="ECO:0000256" key="6">
    <source>
        <dbReference type="ARBA" id="ARBA00022692"/>
    </source>
</evidence>
<keyword evidence="9 15" id="KW-0472">Membrane</keyword>
<feature type="compositionally biased region" description="Basic and acidic residues" evidence="14">
    <location>
        <begin position="450"/>
        <end position="464"/>
    </location>
</feature>
<dbReference type="EMBL" id="JBBPBM010001555">
    <property type="protein sequence ID" value="KAK8483412.1"/>
    <property type="molecule type" value="Genomic_DNA"/>
</dbReference>
<dbReference type="Pfam" id="PF10250">
    <property type="entry name" value="O-FucT"/>
    <property type="match status" value="1"/>
</dbReference>
<dbReference type="PANTHER" id="PTHR31741:SF3">
    <property type="entry name" value="O-FUCOSYLTRANSFERASE FAMILY PROTEIN"/>
    <property type="match status" value="1"/>
</dbReference>
<keyword evidence="17" id="KW-1185">Reference proteome</keyword>
<evidence type="ECO:0000256" key="2">
    <source>
        <dbReference type="ARBA" id="ARBA00004881"/>
    </source>
</evidence>
<dbReference type="CDD" id="cd11299">
    <property type="entry name" value="O-FucT_plant"/>
    <property type="match status" value="1"/>
</dbReference>
<keyword evidence="6 15" id="KW-0812">Transmembrane</keyword>
<dbReference type="InterPro" id="IPR024709">
    <property type="entry name" value="FucosylTrfase_pln"/>
</dbReference>
<evidence type="ECO:0000256" key="5">
    <source>
        <dbReference type="ARBA" id="ARBA00022679"/>
    </source>
</evidence>
<keyword evidence="12" id="KW-0119">Carbohydrate metabolism</keyword>
<evidence type="ECO:0000256" key="1">
    <source>
        <dbReference type="ARBA" id="ARBA00004606"/>
    </source>
</evidence>
<comment type="subcellular location">
    <subcellularLocation>
        <location evidence="1">Membrane</location>
        <topology evidence="1">Single-pass type II membrane protein</topology>
    </subcellularLocation>
</comment>
<evidence type="ECO:0000256" key="8">
    <source>
        <dbReference type="ARBA" id="ARBA00022989"/>
    </source>
</evidence>
<keyword evidence="4" id="KW-0328">Glycosyltransferase</keyword>
<dbReference type="InterPro" id="IPR019378">
    <property type="entry name" value="GDP-Fuc_O-FucTrfase"/>
</dbReference>
<accession>A0ABR1ZRU2</accession>
<dbReference type="Proteomes" id="UP001472677">
    <property type="component" value="Unassembled WGS sequence"/>
</dbReference>
<evidence type="ECO:0000256" key="11">
    <source>
        <dbReference type="ARBA" id="ARBA00023253"/>
    </source>
</evidence>
<evidence type="ECO:0000313" key="17">
    <source>
        <dbReference type="Proteomes" id="UP001472677"/>
    </source>
</evidence>
<keyword evidence="11" id="KW-0294">Fucose metabolism</keyword>
<evidence type="ECO:0000256" key="7">
    <source>
        <dbReference type="ARBA" id="ARBA00022968"/>
    </source>
</evidence>
<feature type="region of interest" description="Disordered" evidence="14">
    <location>
        <begin position="450"/>
        <end position="475"/>
    </location>
</feature>
<comment type="similarity">
    <text evidence="3">Belongs to the glycosyltransferase GT106 family.</text>
</comment>
<sequence length="510" mass="58277">MESAAAKQPFSSACIKFWAVVISTMLLILWVCAMQLATVDDKTMVPKSAFYFPNSFPPQRIYESNGYLIISPDGGLNQKRLWVRTDSNFQELVDTGTETSSGQTDRISDMVAIARYLNVTLVVPKFAHGKDRNDTCEFADIFDVNHFITSLRDEVKILKELPSEQKTKLESEPLYYMFPMSFASLEYYHQRVLPRIQKRGILLFAQTDARLANNGLPRELQRLRCRASYEALRYTQPIEETGRKIVDVLREKGPFLVLHLRYEKDLLAFTGCDEGLTEEEAAEVKQLRYSHDEWKCKPIDSKKKRRRGLCPLTPEDTALVLQALGIDNTTTVYIAAGEMYNKENRMAHLAAAYPNLVTKQTMLKPEELEPFIEHAHQMAALDYIVAIESDVYVPTFFGNMEEAVAGHRRYLGYKTTISLDRRLVFGLIDQYKNGTLMWDEFSLSVNKIHDDGRGKPARRTENPDHPVTTEAKRGKSKELEQAISIVGQKEKGIWSYSSCKIIRQQGRNGK</sequence>
<keyword evidence="10" id="KW-0325">Glycoprotein</keyword>
<evidence type="ECO:0000256" key="10">
    <source>
        <dbReference type="ARBA" id="ARBA00023180"/>
    </source>
</evidence>
<protein>
    <recommendedName>
        <fullName evidence="13">O-fucosyltransferase family protein</fullName>
    </recommendedName>
</protein>
<keyword evidence="7" id="KW-0735">Signal-anchor</keyword>
<evidence type="ECO:0000256" key="13">
    <source>
        <dbReference type="ARBA" id="ARBA00030350"/>
    </source>
</evidence>
<evidence type="ECO:0000256" key="3">
    <source>
        <dbReference type="ARBA" id="ARBA00007737"/>
    </source>
</evidence>
<comment type="pathway">
    <text evidence="2">Glycan metabolism.</text>
</comment>
<evidence type="ECO:0000313" key="16">
    <source>
        <dbReference type="EMBL" id="KAK8483412.1"/>
    </source>
</evidence>
<keyword evidence="8 15" id="KW-1133">Transmembrane helix</keyword>
<dbReference type="PANTHER" id="PTHR31741">
    <property type="entry name" value="OS02G0726500 PROTEIN-RELATED"/>
    <property type="match status" value="1"/>
</dbReference>
<name>A0ABR1ZRU2_9ROSI</name>
<evidence type="ECO:0000256" key="12">
    <source>
        <dbReference type="ARBA" id="ARBA00023277"/>
    </source>
</evidence>
<gene>
    <name evidence="16" type="ORF">V6N12_018699</name>
</gene>
<reference evidence="16 17" key="1">
    <citation type="journal article" date="2024" name="G3 (Bethesda)">
        <title>Genome assembly of Hibiscus sabdariffa L. provides insights into metabolisms of medicinal natural products.</title>
        <authorList>
            <person name="Kim T."/>
        </authorList>
    </citation>
    <scope>NUCLEOTIDE SEQUENCE [LARGE SCALE GENOMIC DNA]</scope>
    <source>
        <strain evidence="16">TK-2024</strain>
        <tissue evidence="16">Old leaves</tissue>
    </source>
</reference>
<evidence type="ECO:0000256" key="9">
    <source>
        <dbReference type="ARBA" id="ARBA00023136"/>
    </source>
</evidence>
<comment type="caution">
    <text evidence="16">The sequence shown here is derived from an EMBL/GenBank/DDBJ whole genome shotgun (WGS) entry which is preliminary data.</text>
</comment>
<evidence type="ECO:0000256" key="14">
    <source>
        <dbReference type="SAM" id="MobiDB-lite"/>
    </source>
</evidence>
<feature type="transmembrane region" description="Helical" evidence="15">
    <location>
        <begin position="17"/>
        <end position="37"/>
    </location>
</feature>